<proteinExistence type="inferred from homology"/>
<dbReference type="Gene3D" id="3.40.190.290">
    <property type="match status" value="1"/>
</dbReference>
<evidence type="ECO:0000313" key="10">
    <source>
        <dbReference type="Proteomes" id="UP000093111"/>
    </source>
</evidence>
<dbReference type="PANTHER" id="PTHR30537:SF58">
    <property type="entry name" value="HTH-TYPE TRANSCRIPTIONAL REGULATOR PERR"/>
    <property type="match status" value="1"/>
</dbReference>
<evidence type="ECO:0000313" key="9">
    <source>
        <dbReference type="EMBL" id="OBZ94977.1"/>
    </source>
</evidence>
<dbReference type="PATRIC" id="fig|1612624.7.peg.4789"/>
<dbReference type="EMBL" id="LGLV01000008">
    <property type="protein sequence ID" value="OBZ94977.1"/>
    <property type="molecule type" value="Genomic_DNA"/>
</dbReference>
<comment type="function">
    <text evidence="5">Transcriptional regulator of the ttuABCDE tartrate utilization operon.</text>
</comment>
<dbReference type="AlphaFoldDB" id="A0A1C7P167"/>
<comment type="similarity">
    <text evidence="1">Belongs to the LysR transcriptional regulatory family.</text>
</comment>
<dbReference type="SUPFAM" id="SSF46785">
    <property type="entry name" value="Winged helix' DNA-binding domain"/>
    <property type="match status" value="1"/>
</dbReference>
<evidence type="ECO:0000259" key="8">
    <source>
        <dbReference type="PROSITE" id="PS50931"/>
    </source>
</evidence>
<keyword evidence="2" id="KW-0805">Transcription regulation</keyword>
<dbReference type="GO" id="GO:0003700">
    <property type="term" value="F:DNA-binding transcription factor activity"/>
    <property type="evidence" value="ECO:0007669"/>
    <property type="project" value="InterPro"/>
</dbReference>
<dbReference type="STRING" id="1612624.ADU59_14395"/>
<dbReference type="InterPro" id="IPR036388">
    <property type="entry name" value="WH-like_DNA-bd_sf"/>
</dbReference>
<dbReference type="InterPro" id="IPR036390">
    <property type="entry name" value="WH_DNA-bd_sf"/>
</dbReference>
<dbReference type="GO" id="GO:0006351">
    <property type="term" value="P:DNA-templated transcription"/>
    <property type="evidence" value="ECO:0007669"/>
    <property type="project" value="TreeGrafter"/>
</dbReference>
<dbReference type="Gene3D" id="1.10.10.10">
    <property type="entry name" value="Winged helix-like DNA-binding domain superfamily/Winged helix DNA-binding domain"/>
    <property type="match status" value="1"/>
</dbReference>
<evidence type="ECO:0000256" key="1">
    <source>
        <dbReference type="ARBA" id="ARBA00009437"/>
    </source>
</evidence>
<dbReference type="InterPro" id="IPR005119">
    <property type="entry name" value="LysR_subst-bd"/>
</dbReference>
<dbReference type="SUPFAM" id="SSF53850">
    <property type="entry name" value="Periplasmic binding protein-like II"/>
    <property type="match status" value="1"/>
</dbReference>
<sequence length="313" mass="33251">MSTIERAGPIRIFLTVCGLSSFAAAADRLHLSPSAVAKAVARLEDRLGVRLFERTTRRLNLTQEGERYRDVCRRAFEEIDAAEDELAATRTAPSGLVRVNLPPLFGMTIIAPALFALSDRYPLLSFEIVLDGEKVDLLSQRVDVAVRIGALPDVSGLTARKLGMQTILLCASPYYLAEHGMPETVSDLAGHALIATSRNGRTLPWSITGADGVIEAWMPPARLLLDGSALTLAAIKAGHGIGLLPEWLAAPEIASGALRQVMPGRIAGHLPIHVIWPSAPVMLPRLRATIDAIVAAAGKSSVGGRSDGDGHAA</sequence>
<evidence type="ECO:0000256" key="5">
    <source>
        <dbReference type="ARBA" id="ARBA00054626"/>
    </source>
</evidence>
<dbReference type="InterPro" id="IPR058163">
    <property type="entry name" value="LysR-type_TF_proteobact-type"/>
</dbReference>
<dbReference type="GO" id="GO:0043565">
    <property type="term" value="F:sequence-specific DNA binding"/>
    <property type="evidence" value="ECO:0007669"/>
    <property type="project" value="TreeGrafter"/>
</dbReference>
<dbReference type="Proteomes" id="UP000093111">
    <property type="component" value="Unassembled WGS sequence"/>
</dbReference>
<evidence type="ECO:0000256" key="2">
    <source>
        <dbReference type="ARBA" id="ARBA00023015"/>
    </source>
</evidence>
<keyword evidence="4" id="KW-0804">Transcription</keyword>
<dbReference type="Pfam" id="PF00126">
    <property type="entry name" value="HTH_1"/>
    <property type="match status" value="1"/>
</dbReference>
<reference evidence="9 10" key="1">
    <citation type="journal article" date="2016" name="Syst. Appl. Microbiol.">
        <title>Pararhizobium polonicum sp. nov. isolated from tumors on stone fruit rootstocks.</title>
        <authorList>
            <person name="Pulawska J."/>
            <person name="Kuzmanovic N."/>
            <person name="Willems A."/>
            <person name="Pothier J.F."/>
        </authorList>
    </citation>
    <scope>NUCLEOTIDE SEQUENCE [LARGE SCALE GENOMIC DNA]</scope>
    <source>
        <strain evidence="9 10">F5.1</strain>
    </source>
</reference>
<dbReference type="FunFam" id="1.10.10.10:FF:000001">
    <property type="entry name" value="LysR family transcriptional regulator"/>
    <property type="match status" value="1"/>
</dbReference>
<keyword evidence="10" id="KW-1185">Reference proteome</keyword>
<evidence type="ECO:0000256" key="6">
    <source>
        <dbReference type="ARBA" id="ARBA00067332"/>
    </source>
</evidence>
<evidence type="ECO:0000256" key="7">
    <source>
        <dbReference type="ARBA" id="ARBA00083243"/>
    </source>
</evidence>
<dbReference type="Pfam" id="PF03466">
    <property type="entry name" value="LysR_substrate"/>
    <property type="match status" value="1"/>
</dbReference>
<feature type="domain" description="HTH lysR-type" evidence="8">
    <location>
        <begin position="10"/>
        <end position="62"/>
    </location>
</feature>
<dbReference type="RefSeq" id="WP_068954801.1">
    <property type="nucleotide sequence ID" value="NZ_LGLV01000008.1"/>
</dbReference>
<dbReference type="InterPro" id="IPR000847">
    <property type="entry name" value="LysR_HTH_N"/>
</dbReference>
<name>A0A1C7P167_9HYPH</name>
<accession>A0A1C7P167</accession>
<keyword evidence="3" id="KW-0238">DNA-binding</keyword>
<protein>
    <recommendedName>
        <fullName evidence="6">HTH-type transcriptional regulator TtuA</fullName>
    </recommendedName>
    <alternativeName>
        <fullName evidence="7">Tartrate utilization transcriptional regulator</fullName>
    </alternativeName>
</protein>
<dbReference type="PRINTS" id="PR00039">
    <property type="entry name" value="HTHLYSR"/>
</dbReference>
<evidence type="ECO:0000256" key="3">
    <source>
        <dbReference type="ARBA" id="ARBA00023125"/>
    </source>
</evidence>
<evidence type="ECO:0000256" key="4">
    <source>
        <dbReference type="ARBA" id="ARBA00023163"/>
    </source>
</evidence>
<organism evidence="9 10">
    <name type="scientific">Pararhizobium polonicum</name>
    <dbReference type="NCBI Taxonomy" id="1612624"/>
    <lineage>
        <taxon>Bacteria</taxon>
        <taxon>Pseudomonadati</taxon>
        <taxon>Pseudomonadota</taxon>
        <taxon>Alphaproteobacteria</taxon>
        <taxon>Hyphomicrobiales</taxon>
        <taxon>Rhizobiaceae</taxon>
        <taxon>Rhizobium/Agrobacterium group</taxon>
        <taxon>Pararhizobium</taxon>
    </lineage>
</organism>
<comment type="caution">
    <text evidence="9">The sequence shown here is derived from an EMBL/GenBank/DDBJ whole genome shotgun (WGS) entry which is preliminary data.</text>
</comment>
<dbReference type="OrthoDB" id="9813056at2"/>
<gene>
    <name evidence="9" type="ORF">ADU59_14395</name>
</gene>
<dbReference type="PANTHER" id="PTHR30537">
    <property type="entry name" value="HTH-TYPE TRANSCRIPTIONAL REGULATOR"/>
    <property type="match status" value="1"/>
</dbReference>
<dbReference type="PROSITE" id="PS50931">
    <property type="entry name" value="HTH_LYSR"/>
    <property type="match status" value="1"/>
</dbReference>